<keyword evidence="2" id="KW-1185">Reference proteome</keyword>
<reference evidence="2" key="1">
    <citation type="journal article" date="2015" name="Genome Announc.">
        <title>Draft genome sequence of Talaromyces cellulolyticus strain Y-94, a source of lignocellulosic biomass-degrading enzymes.</title>
        <authorList>
            <person name="Fujii T."/>
            <person name="Koike H."/>
            <person name="Sawayama S."/>
            <person name="Yano S."/>
            <person name="Inoue H."/>
        </authorList>
    </citation>
    <scope>NUCLEOTIDE SEQUENCE [LARGE SCALE GENOMIC DNA]</scope>
    <source>
        <strain evidence="2">Y-94</strain>
    </source>
</reference>
<dbReference type="EMBL" id="DF933813">
    <property type="protein sequence ID" value="GAM35292.1"/>
    <property type="molecule type" value="Genomic_DNA"/>
</dbReference>
<protein>
    <submittedName>
        <fullName evidence="1">Uncharacterized protein</fullName>
    </submittedName>
</protein>
<accession>A0A6V8H4W6</accession>
<evidence type="ECO:0000313" key="2">
    <source>
        <dbReference type="Proteomes" id="UP000053095"/>
    </source>
</evidence>
<gene>
    <name evidence="1" type="ORF">TCE0_017r03520</name>
</gene>
<name>A0A6V8H4W6_TALPI</name>
<sequence>MFRRLAHAAVPNLDNVKSGQDRSFWRIAHQYLIVINEFENFRPFRAPRKAHLNHKVKPELLIAMLSVEQVQLGGETYRFQQRVNHGQLDLSISISSQARCEVSNVLFIIPFEDLYLRGADANKKGSCVHCIPADRMGYYAGTVDSIGIRSKPNAIINLPKIYEGTGRSMSLAWPASQDATNLNTIQTVKEKFPGLSGKLGEEHVHFVDAINNNFVHPEIEQNNEIKNVAVSSSELDTEVAQ</sequence>
<evidence type="ECO:0000313" key="1">
    <source>
        <dbReference type="EMBL" id="GAM35292.1"/>
    </source>
</evidence>
<proteinExistence type="predicted"/>
<comment type="caution">
    <text evidence="1">The sequence shown here is derived from an EMBL/GenBank/DDBJ whole genome shotgun (WGS) entry which is preliminary data.</text>
</comment>
<organism evidence="1 2">
    <name type="scientific">Talaromyces pinophilus</name>
    <name type="common">Penicillium pinophilum</name>
    <dbReference type="NCBI Taxonomy" id="128442"/>
    <lineage>
        <taxon>Eukaryota</taxon>
        <taxon>Fungi</taxon>
        <taxon>Dikarya</taxon>
        <taxon>Ascomycota</taxon>
        <taxon>Pezizomycotina</taxon>
        <taxon>Eurotiomycetes</taxon>
        <taxon>Eurotiomycetidae</taxon>
        <taxon>Eurotiales</taxon>
        <taxon>Trichocomaceae</taxon>
        <taxon>Talaromyces</taxon>
        <taxon>Talaromyces sect. Talaromyces</taxon>
    </lineage>
</organism>
<dbReference type="Proteomes" id="UP000053095">
    <property type="component" value="Unassembled WGS sequence"/>
</dbReference>
<dbReference type="AlphaFoldDB" id="A0A6V8H4W6"/>